<dbReference type="PROSITE" id="PS50181">
    <property type="entry name" value="FBOX"/>
    <property type="match status" value="1"/>
</dbReference>
<gene>
    <name evidence="4" type="ORF">GQ26_0021550</name>
</gene>
<comment type="caution">
    <text evidence="4">The sequence shown here is derived from an EMBL/GenBank/DDBJ whole genome shotgun (WGS) entry which is preliminary data.</text>
</comment>
<dbReference type="InterPro" id="IPR032675">
    <property type="entry name" value="LRR_dom_sf"/>
</dbReference>
<name>A0A093W1J4_TALMA</name>
<feature type="domain" description="F-box" evidence="3">
    <location>
        <begin position="157"/>
        <end position="204"/>
    </location>
</feature>
<dbReference type="HOGENOM" id="CLU_024395_0_0_1"/>
<keyword evidence="1" id="KW-0677">Repeat</keyword>
<dbReference type="AlphaFoldDB" id="A0A093W1J4"/>
<dbReference type="Gene3D" id="1.25.40.10">
    <property type="entry name" value="Tetratricopeptide repeat domain"/>
    <property type="match status" value="1"/>
</dbReference>
<dbReference type="EMBL" id="JPOX01000002">
    <property type="protein sequence ID" value="KFX52746.1"/>
    <property type="molecule type" value="Genomic_DNA"/>
</dbReference>
<evidence type="ECO:0000313" key="4">
    <source>
        <dbReference type="EMBL" id="KFX52746.1"/>
    </source>
</evidence>
<dbReference type="SMART" id="SM00256">
    <property type="entry name" value="FBOX"/>
    <property type="match status" value="1"/>
</dbReference>
<dbReference type="SUPFAM" id="SSF81383">
    <property type="entry name" value="F-box domain"/>
    <property type="match status" value="1"/>
</dbReference>
<dbReference type="PANTHER" id="PTHR22904:SF523">
    <property type="entry name" value="STRESS-INDUCED-PHOSPHOPROTEIN 1"/>
    <property type="match status" value="1"/>
</dbReference>
<dbReference type="Pfam" id="PF00646">
    <property type="entry name" value="F-box"/>
    <property type="match status" value="1"/>
</dbReference>
<proteinExistence type="predicted"/>
<protein>
    <submittedName>
        <fullName evidence="4">F-box/TPR repeat protein pof3</fullName>
    </submittedName>
</protein>
<sequence length="585" mass="66218">MAVKRKVSSDVFPGPDGSSINTTNITKRLSLGWGAWEKYHQHGQDLARKGKYEEAIQVLTEALLQKNTDTVKIMDSRSAVYCRMGMYEKALSDAKHMIRAAAKDERGYLRAGKALLLAEKPEKALDIYAYALKSLGEQHPHKEIHSKLAAKLSSRHRDPIFSLNSDCLLQILQHLPFRQIVSLTRVSKAWRIYIKDQPILWSDISFQDSKPPATPDAVRVCIRNSQNRVKRLQLHNVRDPLNAALQASRCPRLEHIDIDGALGESHIFNLFRDKHNLKSLILSNKIPLSRHMLWTMVGLPNLERIEVRQLALEPDAPKSEVGVLLNLKSLTLNMKRKTFSRGPTYFIPFWVRNDVLDLAPKADMKPQSWFDRVPNLQELRLSANEGENIRVCFDGICHHNLRTVQLSRISLYGTWKCPDTVEHLYLIDCNMLPSSDISMPQALLYLRTLVLRGMDFSKFGIPDILSLTTGTLETLQIENCDNVNVADLSLLTTNDNVVKNLRELHLCGMGFYDLENSVVLAMLALMPQLKELHIPHSKVTGTLIRRIVETAGANRIKILNLKGCSDVSPEAVDYGRAHGLKIIRC</sequence>
<evidence type="ECO:0000259" key="3">
    <source>
        <dbReference type="PROSITE" id="PS50181"/>
    </source>
</evidence>
<dbReference type="InterPro" id="IPR001810">
    <property type="entry name" value="F-box_dom"/>
</dbReference>
<dbReference type="Gene3D" id="1.20.1280.50">
    <property type="match status" value="1"/>
</dbReference>
<evidence type="ECO:0000256" key="2">
    <source>
        <dbReference type="ARBA" id="ARBA00022803"/>
    </source>
</evidence>
<dbReference type="InterPro" id="IPR011990">
    <property type="entry name" value="TPR-like_helical_dom_sf"/>
</dbReference>
<dbReference type="PANTHER" id="PTHR22904">
    <property type="entry name" value="TPR REPEAT CONTAINING PROTEIN"/>
    <property type="match status" value="1"/>
</dbReference>
<keyword evidence="2" id="KW-0802">TPR repeat</keyword>
<dbReference type="GO" id="GO:0051879">
    <property type="term" value="F:Hsp90 protein binding"/>
    <property type="evidence" value="ECO:0007669"/>
    <property type="project" value="TreeGrafter"/>
</dbReference>
<dbReference type="InterPro" id="IPR036047">
    <property type="entry name" value="F-box-like_dom_sf"/>
</dbReference>
<organism evidence="4">
    <name type="scientific">Talaromyces marneffei PM1</name>
    <dbReference type="NCBI Taxonomy" id="1077442"/>
    <lineage>
        <taxon>Eukaryota</taxon>
        <taxon>Fungi</taxon>
        <taxon>Dikarya</taxon>
        <taxon>Ascomycota</taxon>
        <taxon>Pezizomycotina</taxon>
        <taxon>Eurotiomycetes</taxon>
        <taxon>Eurotiomycetidae</taxon>
        <taxon>Eurotiales</taxon>
        <taxon>Trichocomaceae</taxon>
        <taxon>Talaromyces</taxon>
        <taxon>Talaromyces sect. Talaromyces</taxon>
    </lineage>
</organism>
<evidence type="ECO:0000256" key="1">
    <source>
        <dbReference type="ARBA" id="ARBA00022737"/>
    </source>
</evidence>
<dbReference type="Gene3D" id="3.80.10.10">
    <property type="entry name" value="Ribonuclease Inhibitor"/>
    <property type="match status" value="2"/>
</dbReference>
<dbReference type="SUPFAM" id="SSF52047">
    <property type="entry name" value="RNI-like"/>
    <property type="match status" value="1"/>
</dbReference>
<accession>A0A093W1J4</accession>
<reference evidence="4" key="1">
    <citation type="journal article" date="2014" name="PLoS Genet.">
        <title>Signature Gene Expression Reveals Novel Clues to the Molecular Mechanisms of Dimorphic Transition in Penicillium marneffei.</title>
        <authorList>
            <person name="Yang E."/>
            <person name="Wang G."/>
            <person name="Cai J."/>
            <person name="Woo P.C."/>
            <person name="Lau S.K."/>
            <person name="Yuen K.-Y."/>
            <person name="Chow W.-N."/>
            <person name="Lin X."/>
        </authorList>
    </citation>
    <scope>NUCLEOTIDE SEQUENCE [LARGE SCALE GENOMIC DNA]</scope>
    <source>
        <strain evidence="4">PM1</strain>
    </source>
</reference>
<dbReference type="SUPFAM" id="SSF48452">
    <property type="entry name" value="TPR-like"/>
    <property type="match status" value="1"/>
</dbReference>